<dbReference type="SMART" id="SM01260">
    <property type="entry name" value="LANC_like"/>
    <property type="match status" value="1"/>
</dbReference>
<reference evidence="1 2" key="1">
    <citation type="submission" date="2016-08" db="EMBL/GenBank/DDBJ databases">
        <title>Hymenobacter coccineus sp. nov., Hymenobacter lapidarius sp. nov. and Hymenobacter glacialis sp. nov., isolated from Antarctic soil.</title>
        <authorList>
            <person name="Sedlacek I."/>
            <person name="Kralova S."/>
            <person name="Kyrova K."/>
            <person name="Maslanova I."/>
            <person name="Stankova E."/>
            <person name="Vrbovska V."/>
            <person name="Nemec M."/>
            <person name="Bartak M."/>
            <person name="Svec P."/>
            <person name="Busse H.-J."/>
            <person name="Pantucek R."/>
        </authorList>
    </citation>
    <scope>NUCLEOTIDE SEQUENCE [LARGE SCALE GENOMIC DNA]</scope>
    <source>
        <strain evidence="1 2">CCM 8649</strain>
    </source>
</reference>
<dbReference type="EMBL" id="MDZA01000188">
    <property type="protein sequence ID" value="OGX90172.1"/>
    <property type="molecule type" value="Genomic_DNA"/>
</dbReference>
<dbReference type="InterPro" id="IPR007822">
    <property type="entry name" value="LANC-like"/>
</dbReference>
<dbReference type="Gene3D" id="1.50.10.20">
    <property type="match status" value="1"/>
</dbReference>
<dbReference type="GO" id="GO:0031179">
    <property type="term" value="P:peptide modification"/>
    <property type="evidence" value="ECO:0007669"/>
    <property type="project" value="InterPro"/>
</dbReference>
<evidence type="ECO:0000313" key="1">
    <source>
        <dbReference type="EMBL" id="OGX90172.1"/>
    </source>
</evidence>
<sequence length="404" mass="44284">MEMLKLNAPPAIAPADLLAIIVEALNSSHAQTMKTFGVGQGRGGLILINCHYAAFTGQSHYYDRAQEYLEQVLGQLDPHAYRSDFGSNYYQELAELGHLVGYLARHGHLAWDPEALLSTIDGILEQRLHHFLGHGNFERLNGALSAGTYFLRRAHASSTARCSLDALLDALQMLREGDTSTGYYWICRVIAEPRVYTGLSHGSAMIISFLTALHQTGHRTAECAELLHGAVKFLLRTRMDPDQFLSSFPLWRGKNELTPDLGLVYGDLGPAHALAQAALVLNRPDYLAEAVAVARRTTQRTSLATTYLHDASVFYGASGTYLLYAGLYRLTGEAEFAAAAAFWLAQIPARAMHGGPYLGFNSYFFSRSPPAQLGLNMGLTGIGLTLLQAISHGEYALDEFTWLS</sequence>
<dbReference type="RefSeq" id="WP_070743724.1">
    <property type="nucleotide sequence ID" value="NZ_MDZA01000188.1"/>
</dbReference>
<proteinExistence type="predicted"/>
<organism evidence="1 2">
    <name type="scientific">Hymenobacter coccineus</name>
    <dbReference type="NCBI Taxonomy" id="1908235"/>
    <lineage>
        <taxon>Bacteria</taxon>
        <taxon>Pseudomonadati</taxon>
        <taxon>Bacteroidota</taxon>
        <taxon>Cytophagia</taxon>
        <taxon>Cytophagales</taxon>
        <taxon>Hymenobacteraceae</taxon>
        <taxon>Hymenobacter</taxon>
    </lineage>
</organism>
<keyword evidence="2" id="KW-1185">Reference proteome</keyword>
<evidence type="ECO:0000313" key="2">
    <source>
        <dbReference type="Proteomes" id="UP000177506"/>
    </source>
</evidence>
<dbReference type="OrthoDB" id="6313827at2"/>
<comment type="caution">
    <text evidence="1">The sequence shown here is derived from an EMBL/GenBank/DDBJ whole genome shotgun (WGS) entry which is preliminary data.</text>
</comment>
<accession>A0A1G1TH21</accession>
<dbReference type="Proteomes" id="UP000177506">
    <property type="component" value="Unassembled WGS sequence"/>
</dbReference>
<name>A0A1G1TH21_9BACT</name>
<dbReference type="AlphaFoldDB" id="A0A1G1TH21"/>
<evidence type="ECO:0008006" key="3">
    <source>
        <dbReference type="Google" id="ProtNLM"/>
    </source>
</evidence>
<dbReference type="SUPFAM" id="SSF158745">
    <property type="entry name" value="LanC-like"/>
    <property type="match status" value="1"/>
</dbReference>
<gene>
    <name evidence="1" type="ORF">BEN49_07410</name>
</gene>
<protein>
    <recommendedName>
        <fullName evidence="3">Lanthionine synthetase</fullName>
    </recommendedName>
</protein>
<dbReference type="Pfam" id="PF05147">
    <property type="entry name" value="LANC_like"/>
    <property type="match status" value="1"/>
</dbReference>